<dbReference type="GO" id="GO:0015420">
    <property type="term" value="F:ABC-type vitamin B12 transporter activity"/>
    <property type="evidence" value="ECO:0007669"/>
    <property type="project" value="UniProtKB-UniRule"/>
</dbReference>
<keyword evidence="8 9" id="KW-0472">Membrane</keyword>
<keyword evidence="11" id="KW-1185">Reference proteome</keyword>
<accession>A0A1X0JTG2</accession>
<dbReference type="STRING" id="75922.BST47_10185"/>
<evidence type="ECO:0000313" key="10">
    <source>
        <dbReference type="EMBL" id="ORB66223.1"/>
    </source>
</evidence>
<evidence type="ECO:0000256" key="5">
    <source>
        <dbReference type="ARBA" id="ARBA00022573"/>
    </source>
</evidence>
<comment type="caution">
    <text evidence="10">The sequence shown here is derived from an EMBL/GenBank/DDBJ whole genome shotgun (WGS) entry which is preliminary data.</text>
</comment>
<evidence type="ECO:0000256" key="3">
    <source>
        <dbReference type="ARBA" id="ARBA00006263"/>
    </source>
</evidence>
<comment type="function">
    <text evidence="9">Converts cobyric acid to cobinamide by the addition of aminopropanol on the F carboxylic group.</text>
</comment>
<dbReference type="PANTHER" id="PTHR34308">
    <property type="entry name" value="COBALAMIN BIOSYNTHESIS PROTEIN CBIB"/>
    <property type="match status" value="1"/>
</dbReference>
<evidence type="ECO:0000256" key="4">
    <source>
        <dbReference type="ARBA" id="ARBA00022475"/>
    </source>
</evidence>
<protein>
    <recommendedName>
        <fullName evidence="9">Cobalamin biosynthesis protein CobD</fullName>
    </recommendedName>
</protein>
<dbReference type="AlphaFoldDB" id="A0A1X0JTG2"/>
<evidence type="ECO:0000256" key="1">
    <source>
        <dbReference type="ARBA" id="ARBA00004651"/>
    </source>
</evidence>
<comment type="subcellular location">
    <subcellularLocation>
        <location evidence="1 9">Cell membrane</location>
        <topology evidence="1 9">Multi-pass membrane protein</topology>
    </subcellularLocation>
</comment>
<dbReference type="GO" id="GO:0048472">
    <property type="term" value="F:threonine-phosphate decarboxylase activity"/>
    <property type="evidence" value="ECO:0007669"/>
    <property type="project" value="InterPro"/>
</dbReference>
<sequence length="324" mass="32886">MFAPHGRGRAAGIAAGWLADLLFGDPRRGHPVALFGRGAAAFERLSYADTRPAGAVHTAALLGALGAAGVAIERVAGRVGAPATFVSLAAATFVALGGTSLTRAGNQMAAHLAAGDVDAARALLPSLCGRDPSVLDADGLARAALESVAENTSDAQVAPILWGAIGGVPAILVYRGANTLDAMIGHRTPRYNRFGWAAARFDDAANFIAARATAVMVMVCAPVVGGSPLGAWRAWRSDAARHPSPNAGVVEAAFAGALGVRLGGPTQYAHELEIRPTLGDGPPPRIADLSRAVRLSRAVQIATALLAVLLSGVGRSGRRASPPS</sequence>
<dbReference type="NCBIfam" id="NF002276">
    <property type="entry name" value="PRK01209.1-4"/>
    <property type="match status" value="1"/>
</dbReference>
<comment type="similarity">
    <text evidence="3 9">Belongs to the CobD/CbiB family.</text>
</comment>
<dbReference type="RefSeq" id="WP_083125394.1">
    <property type="nucleotide sequence ID" value="NZ_MVIM01000004.1"/>
</dbReference>
<keyword evidence="5 9" id="KW-0169">Cobalamin biosynthesis</keyword>
<evidence type="ECO:0000256" key="2">
    <source>
        <dbReference type="ARBA" id="ARBA00004953"/>
    </source>
</evidence>
<gene>
    <name evidence="9" type="primary">cobD</name>
    <name evidence="10" type="ORF">BST47_10185</name>
</gene>
<name>A0A1X0JTG2_9MYCO</name>
<dbReference type="GO" id="GO:0009236">
    <property type="term" value="P:cobalamin biosynthetic process"/>
    <property type="evidence" value="ECO:0007669"/>
    <property type="project" value="UniProtKB-UniRule"/>
</dbReference>
<dbReference type="Pfam" id="PF03186">
    <property type="entry name" value="CobD_Cbib"/>
    <property type="match status" value="1"/>
</dbReference>
<evidence type="ECO:0000256" key="6">
    <source>
        <dbReference type="ARBA" id="ARBA00022692"/>
    </source>
</evidence>
<dbReference type="Proteomes" id="UP000192411">
    <property type="component" value="Unassembled WGS sequence"/>
</dbReference>
<keyword evidence="4 9" id="KW-1003">Cell membrane</keyword>
<dbReference type="UniPathway" id="UPA00148"/>
<reference evidence="10 11" key="1">
    <citation type="submission" date="2017-02" db="EMBL/GenBank/DDBJ databases">
        <title>The new phylogeny of genus Mycobacterium.</title>
        <authorList>
            <person name="Tortoli E."/>
            <person name="Trovato A."/>
            <person name="Cirillo D.M."/>
        </authorList>
    </citation>
    <scope>NUCLEOTIDE SEQUENCE [LARGE SCALE GENOMIC DNA]</scope>
    <source>
        <strain evidence="10 11">DSM 44338</strain>
    </source>
</reference>
<dbReference type="PANTHER" id="PTHR34308:SF1">
    <property type="entry name" value="COBALAMIN BIOSYNTHESIS PROTEIN CBIB"/>
    <property type="match status" value="1"/>
</dbReference>
<dbReference type="HAMAP" id="MF_00024">
    <property type="entry name" value="CobD_CbiB"/>
    <property type="match status" value="1"/>
</dbReference>
<dbReference type="OrthoDB" id="9811967at2"/>
<evidence type="ECO:0000256" key="9">
    <source>
        <dbReference type="HAMAP-Rule" id="MF_00024"/>
    </source>
</evidence>
<evidence type="ECO:0000256" key="8">
    <source>
        <dbReference type="ARBA" id="ARBA00023136"/>
    </source>
</evidence>
<dbReference type="EMBL" id="MVIM01000004">
    <property type="protein sequence ID" value="ORB66223.1"/>
    <property type="molecule type" value="Genomic_DNA"/>
</dbReference>
<organism evidence="10 11">
    <name type="scientific">Mycolicibacterium tusciae</name>
    <dbReference type="NCBI Taxonomy" id="75922"/>
    <lineage>
        <taxon>Bacteria</taxon>
        <taxon>Bacillati</taxon>
        <taxon>Actinomycetota</taxon>
        <taxon>Actinomycetes</taxon>
        <taxon>Mycobacteriales</taxon>
        <taxon>Mycobacteriaceae</taxon>
        <taxon>Mycolicibacterium</taxon>
    </lineage>
</organism>
<keyword evidence="7 9" id="KW-1133">Transmembrane helix</keyword>
<comment type="pathway">
    <text evidence="2 9">Cofactor biosynthesis; adenosylcobalamin biosynthesis.</text>
</comment>
<dbReference type="GO" id="GO:0005886">
    <property type="term" value="C:plasma membrane"/>
    <property type="evidence" value="ECO:0007669"/>
    <property type="project" value="UniProtKB-SubCell"/>
</dbReference>
<keyword evidence="6 9" id="KW-0812">Transmembrane</keyword>
<evidence type="ECO:0000313" key="11">
    <source>
        <dbReference type="Proteomes" id="UP000192411"/>
    </source>
</evidence>
<proteinExistence type="inferred from homology"/>
<evidence type="ECO:0000256" key="7">
    <source>
        <dbReference type="ARBA" id="ARBA00022989"/>
    </source>
</evidence>
<dbReference type="InterPro" id="IPR004485">
    <property type="entry name" value="Cobalamin_biosynth_CobD/CbiB"/>
</dbReference>